<dbReference type="InterPro" id="IPR000847">
    <property type="entry name" value="LysR_HTH_N"/>
</dbReference>
<dbReference type="SUPFAM" id="SSF46785">
    <property type="entry name" value="Winged helix' DNA-binding domain"/>
    <property type="match status" value="1"/>
</dbReference>
<dbReference type="EMBL" id="FNYD01000009">
    <property type="protein sequence ID" value="SEJ94887.1"/>
    <property type="molecule type" value="Genomic_DNA"/>
</dbReference>
<evidence type="ECO:0000313" key="2">
    <source>
        <dbReference type="EMBL" id="SEJ94887.1"/>
    </source>
</evidence>
<keyword evidence="3" id="KW-1185">Reference proteome</keyword>
<dbReference type="STRING" id="1227549.SAMN05444007_10989"/>
<feature type="domain" description="HTH lysR-type" evidence="1">
    <location>
        <begin position="40"/>
        <end position="100"/>
    </location>
</feature>
<name>A0A1H7D220_9RHOB</name>
<protein>
    <submittedName>
        <fullName evidence="2">Molybdate transport system regulatory protein</fullName>
    </submittedName>
</protein>
<evidence type="ECO:0000313" key="3">
    <source>
        <dbReference type="Proteomes" id="UP000199379"/>
    </source>
</evidence>
<reference evidence="2 3" key="1">
    <citation type="submission" date="2016-10" db="EMBL/GenBank/DDBJ databases">
        <authorList>
            <person name="de Groot N.N."/>
        </authorList>
    </citation>
    <scope>NUCLEOTIDE SEQUENCE [LARGE SCALE GENOMIC DNA]</scope>
    <source>
        <strain evidence="2 3">DSM 29340</strain>
    </source>
</reference>
<accession>A0A1H7D220</accession>
<proteinExistence type="predicted"/>
<dbReference type="Proteomes" id="UP000199379">
    <property type="component" value="Unassembled WGS sequence"/>
</dbReference>
<dbReference type="AlphaFoldDB" id="A0A1H7D220"/>
<organism evidence="2 3">
    <name type="scientific">Cribrihabitans marinus</name>
    <dbReference type="NCBI Taxonomy" id="1227549"/>
    <lineage>
        <taxon>Bacteria</taxon>
        <taxon>Pseudomonadati</taxon>
        <taxon>Pseudomonadota</taxon>
        <taxon>Alphaproteobacteria</taxon>
        <taxon>Rhodobacterales</taxon>
        <taxon>Paracoccaceae</taxon>
        <taxon>Cribrihabitans</taxon>
    </lineage>
</organism>
<dbReference type="InterPro" id="IPR036390">
    <property type="entry name" value="WH_DNA-bd_sf"/>
</dbReference>
<dbReference type="PANTHER" id="PTHR30432:SF1">
    <property type="entry name" value="DNA-BINDING TRANSCRIPTIONAL DUAL REGULATOR MODE"/>
    <property type="match status" value="1"/>
</dbReference>
<dbReference type="InterPro" id="IPR036388">
    <property type="entry name" value="WH-like_DNA-bd_sf"/>
</dbReference>
<gene>
    <name evidence="2" type="ORF">SAMN05444007_10989</name>
</gene>
<dbReference type="Gene3D" id="1.10.10.10">
    <property type="entry name" value="Winged helix-like DNA-binding domain superfamily/Winged helix DNA-binding domain"/>
    <property type="match status" value="1"/>
</dbReference>
<evidence type="ECO:0000259" key="1">
    <source>
        <dbReference type="Pfam" id="PF00126"/>
    </source>
</evidence>
<dbReference type="GO" id="GO:0003700">
    <property type="term" value="F:DNA-binding transcription factor activity"/>
    <property type="evidence" value="ECO:0007669"/>
    <property type="project" value="InterPro"/>
</dbReference>
<dbReference type="Pfam" id="PF00126">
    <property type="entry name" value="HTH_1"/>
    <property type="match status" value="1"/>
</dbReference>
<dbReference type="InterPro" id="IPR051815">
    <property type="entry name" value="Molybdate_resp_trans_reg"/>
</dbReference>
<dbReference type="PANTHER" id="PTHR30432">
    <property type="entry name" value="TRANSCRIPTIONAL REGULATOR MODE"/>
    <property type="match status" value="1"/>
</dbReference>
<sequence>MPLRANRGKVRGMMQFSDFPRLRLRVYLGPGDWVGPGKAELLEHIAETGSIAAAGRRMGMSYRRAWQLVETLNAMFRDPVVESSRGGVRGGGATLTKTGRAVLAAYRAAEAEARRAASDPLQDLRALLGPAGD</sequence>